<feature type="transmembrane region" description="Helical" evidence="7">
    <location>
        <begin position="21"/>
        <end position="40"/>
    </location>
</feature>
<dbReference type="InterPro" id="IPR036890">
    <property type="entry name" value="HATPase_C_sf"/>
</dbReference>
<evidence type="ECO:0000256" key="7">
    <source>
        <dbReference type="SAM" id="Phobius"/>
    </source>
</evidence>
<name>A5GBG3_GEOUR</name>
<dbReference type="CDD" id="cd00082">
    <property type="entry name" value="HisKA"/>
    <property type="match status" value="1"/>
</dbReference>
<dbReference type="NCBIfam" id="TIGR00229">
    <property type="entry name" value="sensory_box"/>
    <property type="match status" value="1"/>
</dbReference>
<dbReference type="EMBL" id="CP000698">
    <property type="protein sequence ID" value="ABQ25081.1"/>
    <property type="molecule type" value="Genomic_DNA"/>
</dbReference>
<dbReference type="PROSITE" id="PS50112">
    <property type="entry name" value="PAS"/>
    <property type="match status" value="1"/>
</dbReference>
<feature type="transmembrane region" description="Helical" evidence="7">
    <location>
        <begin position="176"/>
        <end position="193"/>
    </location>
</feature>
<dbReference type="GO" id="GO:0000155">
    <property type="term" value="F:phosphorelay sensor kinase activity"/>
    <property type="evidence" value="ECO:0007669"/>
    <property type="project" value="InterPro"/>
</dbReference>
<dbReference type="SMART" id="SM00388">
    <property type="entry name" value="HisKA"/>
    <property type="match status" value="1"/>
</dbReference>
<dbReference type="PANTHER" id="PTHR42878:SF15">
    <property type="entry name" value="BACTERIOPHYTOCHROME"/>
    <property type="match status" value="1"/>
</dbReference>
<evidence type="ECO:0000313" key="12">
    <source>
        <dbReference type="Proteomes" id="UP000006695"/>
    </source>
</evidence>
<dbReference type="InterPro" id="IPR033425">
    <property type="entry name" value="MASE3"/>
</dbReference>
<evidence type="ECO:0000256" key="5">
    <source>
        <dbReference type="ARBA" id="ARBA00022777"/>
    </source>
</evidence>
<accession>A5GBG3</accession>
<evidence type="ECO:0000259" key="8">
    <source>
        <dbReference type="PROSITE" id="PS50109"/>
    </source>
</evidence>
<evidence type="ECO:0000259" key="10">
    <source>
        <dbReference type="PROSITE" id="PS50113"/>
    </source>
</evidence>
<dbReference type="Pfam" id="PF02518">
    <property type="entry name" value="HATPase_c"/>
    <property type="match status" value="1"/>
</dbReference>
<dbReference type="PRINTS" id="PR00344">
    <property type="entry name" value="BCTRLSENSOR"/>
</dbReference>
<feature type="transmembrane region" description="Helical" evidence="7">
    <location>
        <begin position="205"/>
        <end position="225"/>
    </location>
</feature>
<dbReference type="GO" id="GO:0007234">
    <property type="term" value="P:osmosensory signaling via phosphorelay pathway"/>
    <property type="evidence" value="ECO:0007669"/>
    <property type="project" value="TreeGrafter"/>
</dbReference>
<dbReference type="STRING" id="351605.Gura_0875"/>
<dbReference type="Pfam" id="PF13426">
    <property type="entry name" value="PAS_9"/>
    <property type="match status" value="1"/>
</dbReference>
<dbReference type="InterPro" id="IPR004358">
    <property type="entry name" value="Sig_transdc_His_kin-like_C"/>
</dbReference>
<dbReference type="InterPro" id="IPR050351">
    <property type="entry name" value="BphY/WalK/GraS-like"/>
</dbReference>
<keyword evidence="6 7" id="KW-0472">Membrane</keyword>
<organism evidence="11 12">
    <name type="scientific">Geotalea uraniireducens (strain Rf4)</name>
    <name type="common">Geobacter uraniireducens</name>
    <dbReference type="NCBI Taxonomy" id="351605"/>
    <lineage>
        <taxon>Bacteria</taxon>
        <taxon>Pseudomonadati</taxon>
        <taxon>Thermodesulfobacteriota</taxon>
        <taxon>Desulfuromonadia</taxon>
        <taxon>Geobacterales</taxon>
        <taxon>Geobacteraceae</taxon>
        <taxon>Geotalea</taxon>
    </lineage>
</organism>
<dbReference type="PANTHER" id="PTHR42878">
    <property type="entry name" value="TWO-COMPONENT HISTIDINE KINASE"/>
    <property type="match status" value="1"/>
</dbReference>
<dbReference type="InterPro" id="IPR000700">
    <property type="entry name" value="PAS-assoc_C"/>
</dbReference>
<dbReference type="SUPFAM" id="SSF47384">
    <property type="entry name" value="Homodimeric domain of signal transducing histidine kinase"/>
    <property type="match status" value="1"/>
</dbReference>
<feature type="transmembrane region" description="Helical" evidence="7">
    <location>
        <begin position="46"/>
        <end position="64"/>
    </location>
</feature>
<dbReference type="Gene3D" id="3.30.565.10">
    <property type="entry name" value="Histidine kinase-like ATPase, C-terminal domain"/>
    <property type="match status" value="1"/>
</dbReference>
<dbReference type="KEGG" id="gur:Gura_0875"/>
<dbReference type="SUPFAM" id="SSF55785">
    <property type="entry name" value="PYP-like sensor domain (PAS domain)"/>
    <property type="match status" value="1"/>
</dbReference>
<evidence type="ECO:0000256" key="6">
    <source>
        <dbReference type="ARBA" id="ARBA00023136"/>
    </source>
</evidence>
<dbReference type="GO" id="GO:0016020">
    <property type="term" value="C:membrane"/>
    <property type="evidence" value="ECO:0007669"/>
    <property type="project" value="UniProtKB-SubCell"/>
</dbReference>
<evidence type="ECO:0000313" key="11">
    <source>
        <dbReference type="EMBL" id="ABQ25081.1"/>
    </source>
</evidence>
<feature type="transmembrane region" description="Helical" evidence="7">
    <location>
        <begin position="137"/>
        <end position="156"/>
    </location>
</feature>
<dbReference type="InterPro" id="IPR005467">
    <property type="entry name" value="His_kinase_dom"/>
</dbReference>
<feature type="transmembrane region" description="Helical" evidence="7">
    <location>
        <begin position="237"/>
        <end position="259"/>
    </location>
</feature>
<dbReference type="Gene3D" id="1.10.287.130">
    <property type="match status" value="1"/>
</dbReference>
<feature type="transmembrane region" description="Helical" evidence="7">
    <location>
        <begin position="71"/>
        <end position="93"/>
    </location>
</feature>
<dbReference type="PROSITE" id="PS50109">
    <property type="entry name" value="HIS_KIN"/>
    <property type="match status" value="1"/>
</dbReference>
<feature type="domain" description="PAS" evidence="9">
    <location>
        <begin position="290"/>
        <end position="338"/>
    </location>
</feature>
<dbReference type="HOGENOM" id="CLU_000445_114_64_7"/>
<proteinExistence type="predicted"/>
<comment type="catalytic activity">
    <reaction evidence="1">
        <text>ATP + protein L-histidine = ADP + protein N-phospho-L-histidine.</text>
        <dbReference type="EC" id="2.7.13.3"/>
    </reaction>
</comment>
<dbReference type="EC" id="2.7.13.3" evidence="2"/>
<dbReference type="GO" id="GO:0000156">
    <property type="term" value="F:phosphorelay response regulator activity"/>
    <property type="evidence" value="ECO:0007669"/>
    <property type="project" value="TreeGrafter"/>
</dbReference>
<dbReference type="SUPFAM" id="SSF55874">
    <property type="entry name" value="ATPase domain of HSP90 chaperone/DNA topoisomerase II/histidine kinase"/>
    <property type="match status" value="1"/>
</dbReference>
<dbReference type="Pfam" id="PF17159">
    <property type="entry name" value="MASE3"/>
    <property type="match status" value="1"/>
</dbReference>
<dbReference type="AlphaFoldDB" id="A5GBG3"/>
<dbReference type="InterPro" id="IPR000014">
    <property type="entry name" value="PAS"/>
</dbReference>
<keyword evidence="7" id="KW-1133">Transmembrane helix</keyword>
<feature type="domain" description="Histidine kinase" evidence="8">
    <location>
        <begin position="418"/>
        <end position="628"/>
    </location>
</feature>
<feature type="transmembrane region" description="Helical" evidence="7">
    <location>
        <begin position="113"/>
        <end position="130"/>
    </location>
</feature>
<dbReference type="CDD" id="cd00130">
    <property type="entry name" value="PAS"/>
    <property type="match status" value="1"/>
</dbReference>
<dbReference type="FunFam" id="3.30.565.10:FF:000006">
    <property type="entry name" value="Sensor histidine kinase WalK"/>
    <property type="match status" value="1"/>
</dbReference>
<keyword evidence="12" id="KW-1185">Reference proteome</keyword>
<dbReference type="PROSITE" id="PS50113">
    <property type="entry name" value="PAC"/>
    <property type="match status" value="1"/>
</dbReference>
<evidence type="ECO:0000256" key="4">
    <source>
        <dbReference type="ARBA" id="ARBA00022679"/>
    </source>
</evidence>
<dbReference type="Proteomes" id="UP000006695">
    <property type="component" value="Chromosome"/>
</dbReference>
<dbReference type="SMART" id="SM00387">
    <property type="entry name" value="HATPase_c"/>
    <property type="match status" value="1"/>
</dbReference>
<keyword evidence="7" id="KW-0812">Transmembrane</keyword>
<keyword evidence="5 11" id="KW-0418">Kinase</keyword>
<dbReference type="RefSeq" id="WP_011937805.1">
    <property type="nucleotide sequence ID" value="NC_009483.1"/>
</dbReference>
<dbReference type="OrthoDB" id="9787818at2"/>
<dbReference type="Pfam" id="PF00512">
    <property type="entry name" value="HisKA"/>
    <property type="match status" value="1"/>
</dbReference>
<keyword evidence="3" id="KW-0597">Phosphoprotein</keyword>
<dbReference type="InterPro" id="IPR003594">
    <property type="entry name" value="HATPase_dom"/>
</dbReference>
<keyword evidence="4 11" id="KW-0808">Transferase</keyword>
<reference evidence="11 12" key="1">
    <citation type="submission" date="2007-05" db="EMBL/GenBank/DDBJ databases">
        <title>Complete sequence of Geobacter uraniireducens Rf4.</title>
        <authorList>
            <consortium name="US DOE Joint Genome Institute"/>
            <person name="Copeland A."/>
            <person name="Lucas S."/>
            <person name="Lapidus A."/>
            <person name="Barry K."/>
            <person name="Detter J.C."/>
            <person name="Glavina del Rio T."/>
            <person name="Hammon N."/>
            <person name="Israni S."/>
            <person name="Dalin E."/>
            <person name="Tice H."/>
            <person name="Pitluck S."/>
            <person name="Chertkov O."/>
            <person name="Brettin T."/>
            <person name="Bruce D."/>
            <person name="Han C."/>
            <person name="Schmutz J."/>
            <person name="Larimer F."/>
            <person name="Land M."/>
            <person name="Hauser L."/>
            <person name="Kyrpides N."/>
            <person name="Mikhailova N."/>
            <person name="Shelobolina E."/>
            <person name="Aklujkar M."/>
            <person name="Lovley D."/>
            <person name="Richardson P."/>
        </authorList>
    </citation>
    <scope>NUCLEOTIDE SEQUENCE [LARGE SCALE GENOMIC DNA]</scope>
    <source>
        <strain evidence="11 12">Rf4</strain>
    </source>
</reference>
<sequence length="628" mass="71217">MGQSDKKYPLNPTLFNNYESLLLGIAFLFGLYLASLHSYLRFHTLVEIFSVVGACSIFMIAWNTRRFLNNNYLLFIGIAYLFVATIDLLHALSYKNMGVFQTTSVNLATQFRIAARYLQSISLLLAPLFLNRRLKPGLLASCYAAVVALILASIFTGQIFPTCFIEGIGPTPFYKASEYMISLLFLTALVVLLRKRRAFDRHVTLLLTTSIILFIIAELAFALYADDYGTGNLAGHLFRLIGFYLIYRAMIATGLASPYDILFRELKQSEEKFSKAFHTSPMVLTISRLEDGRYVEVNEAFERLLQHRREDVTGRTSIELDIWANPADREKMIQMLKEHGEVRNLELNFKDKEGKAIWGLYSATTIEINGEQLLLSMVNDMTERKRTAEEIEILNTNLTSRAFELELANQELETFSYTVSHDLRAPLTNISSYSQILQTYCGENLDDQCRGYIRNIFEETERMDQLISTLLNFSRLSRNEITREPIDLSIIAEVITAELRLNEPERQVKCIIAKGVTAVGDRKLIQVVLENLLGNAWKYTGKRENAVIEFGVKKSGGNPVYFVRDNGAGFDMVYAEKMFTPFCRLPGTTEFKGHGIGLATVQRIIQRHGGRVWAEGVVGEGATIYFSL</sequence>
<evidence type="ECO:0000259" key="9">
    <source>
        <dbReference type="PROSITE" id="PS50112"/>
    </source>
</evidence>
<protein>
    <recommendedName>
        <fullName evidence="2">histidine kinase</fullName>
        <ecNumber evidence="2">2.7.13.3</ecNumber>
    </recommendedName>
</protein>
<evidence type="ECO:0000256" key="3">
    <source>
        <dbReference type="ARBA" id="ARBA00022553"/>
    </source>
</evidence>
<dbReference type="SMART" id="SM00091">
    <property type="entry name" value="PAS"/>
    <property type="match status" value="1"/>
</dbReference>
<feature type="domain" description="PAC" evidence="10">
    <location>
        <begin position="343"/>
        <end position="393"/>
    </location>
</feature>
<dbReference type="GO" id="GO:0030295">
    <property type="term" value="F:protein kinase activator activity"/>
    <property type="evidence" value="ECO:0007669"/>
    <property type="project" value="TreeGrafter"/>
</dbReference>
<gene>
    <name evidence="11" type="ordered locus">Gura_0875</name>
</gene>
<dbReference type="InterPro" id="IPR036097">
    <property type="entry name" value="HisK_dim/P_sf"/>
</dbReference>
<dbReference type="Gene3D" id="3.30.450.20">
    <property type="entry name" value="PAS domain"/>
    <property type="match status" value="1"/>
</dbReference>
<evidence type="ECO:0000256" key="2">
    <source>
        <dbReference type="ARBA" id="ARBA00012438"/>
    </source>
</evidence>
<dbReference type="InterPro" id="IPR035965">
    <property type="entry name" value="PAS-like_dom_sf"/>
</dbReference>
<evidence type="ECO:0000256" key="1">
    <source>
        <dbReference type="ARBA" id="ARBA00000085"/>
    </source>
</evidence>
<dbReference type="InterPro" id="IPR003661">
    <property type="entry name" value="HisK_dim/P_dom"/>
</dbReference>